<feature type="compositionally biased region" description="Acidic residues" evidence="1">
    <location>
        <begin position="431"/>
        <end position="447"/>
    </location>
</feature>
<feature type="region of interest" description="Disordered" evidence="1">
    <location>
        <begin position="238"/>
        <end position="281"/>
    </location>
</feature>
<dbReference type="EMBL" id="CU928171">
    <property type="protein sequence ID" value="CAR25236.1"/>
    <property type="molecule type" value="Genomic_DNA"/>
</dbReference>
<dbReference type="RefSeq" id="XP_002555673.1">
    <property type="nucleotide sequence ID" value="XM_002555627.1"/>
</dbReference>
<feature type="compositionally biased region" description="Low complexity" evidence="1">
    <location>
        <begin position="401"/>
        <end position="412"/>
    </location>
</feature>
<sequence length="668" mass="73684">MNSQHSASRDDMSVTSWGSSVMDLGSNAGLDPRARSTSDLFDLPASRMRPKPYKKASSSRQVHPVPQQNNLVLIPEQQQVAPHLLHSLTPYQKQRRRMKKSFQFPNGESFTPRQKSIKTFPDQAPQLHKSASCSEFSAGTPRSPPDDFSRRSFADLPRGSRPSTPKSVSARSESLKGSAECMPPPAIHPSPTARLSRTSSLPRITPVGSFPRPTGSNPYLRAAKSESSTSFLSISHRFTCEPDSNTSSKTQVVSSSTSITNSSSSSPSNNNNSSNTSTGASDSALEKCASAQTCYQTINNPNPVAKLQQPPAFLKTQGTPQVSSAVNVKPKPQFQAVQARQALKQDSRGVKRSTSSRLGSFFRRFFPSKKKKEAGKQNIPSLATSRTNVVSNPTSQQKPTSSASVSQPSSASSDDHAMPLLTKGTTKDNEFDCDVDDDENVDDDDDDDQLLDIDLVFDSLLLKNDHSTLKPVSLHQPEKALPKKEPGPEALDNRPSTGASEEGIIDLELISEFSRLGSFIIDGDEPKKQVQVPPPRSLKRPRLSDKESAVGFYRHHAAHSALGLDPDQRLARNLQRDWEFVHFDATVSSTSLSSEPKKLRFGHSVYVRDTYAADEYERSDKKFIRNRRKMMQTQNMAYIDAVKTQLNQFKRSEMKVHGASLHNTHFFL</sequence>
<keyword evidence="3" id="KW-1185">Reference proteome</keyword>
<dbReference type="InParanoid" id="C5DN75"/>
<feature type="region of interest" description="Disordered" evidence="1">
    <location>
        <begin position="1"/>
        <end position="221"/>
    </location>
</feature>
<reference evidence="2 3" key="1">
    <citation type="journal article" date="2009" name="Genome Res.">
        <title>Comparative genomics of protoploid Saccharomycetaceae.</title>
        <authorList>
            <consortium name="The Genolevures Consortium"/>
            <person name="Souciet J.-L."/>
            <person name="Dujon B."/>
            <person name="Gaillardin C."/>
            <person name="Johnston M."/>
            <person name="Baret P.V."/>
            <person name="Cliften P."/>
            <person name="Sherman D.J."/>
            <person name="Weissenbach J."/>
            <person name="Westhof E."/>
            <person name="Wincker P."/>
            <person name="Jubin C."/>
            <person name="Poulain J."/>
            <person name="Barbe V."/>
            <person name="Segurens B."/>
            <person name="Artiguenave F."/>
            <person name="Anthouard V."/>
            <person name="Vacherie B."/>
            <person name="Val M.-E."/>
            <person name="Fulton R.S."/>
            <person name="Minx P."/>
            <person name="Wilson R."/>
            <person name="Durrens P."/>
            <person name="Jean G."/>
            <person name="Marck C."/>
            <person name="Martin T."/>
            <person name="Nikolski M."/>
            <person name="Rolland T."/>
            <person name="Seret M.-L."/>
            <person name="Casaregola S."/>
            <person name="Despons L."/>
            <person name="Fairhead C."/>
            <person name="Fischer G."/>
            <person name="Lafontaine I."/>
            <person name="Leh V."/>
            <person name="Lemaire M."/>
            <person name="de Montigny J."/>
            <person name="Neuveglise C."/>
            <person name="Thierry A."/>
            <person name="Blanc-Lenfle I."/>
            <person name="Bleykasten C."/>
            <person name="Diffels J."/>
            <person name="Fritsch E."/>
            <person name="Frangeul L."/>
            <person name="Goeffon A."/>
            <person name="Jauniaux N."/>
            <person name="Kachouri-Lafond R."/>
            <person name="Payen C."/>
            <person name="Potier S."/>
            <person name="Pribylova L."/>
            <person name="Ozanne C."/>
            <person name="Richard G.-F."/>
            <person name="Sacerdot C."/>
            <person name="Straub M.-L."/>
            <person name="Talla E."/>
        </authorList>
    </citation>
    <scope>NUCLEOTIDE SEQUENCE [LARGE SCALE GENOMIC DNA]</scope>
    <source>
        <strain evidence="3">ATCC 56472 / CBS 6340 / NRRL Y-8284</strain>
    </source>
</reference>
<dbReference type="GeneID" id="8293958"/>
<feature type="compositionally biased region" description="Polar residues" evidence="1">
    <location>
        <begin position="103"/>
        <end position="114"/>
    </location>
</feature>
<dbReference type="KEGG" id="lth:KLTH0G14740g"/>
<feature type="compositionally biased region" description="Polar residues" evidence="1">
    <location>
        <begin position="193"/>
        <end position="202"/>
    </location>
</feature>
<evidence type="ECO:0000313" key="2">
    <source>
        <dbReference type="EMBL" id="CAR25236.1"/>
    </source>
</evidence>
<dbReference type="Proteomes" id="UP000002036">
    <property type="component" value="Chromosome G"/>
</dbReference>
<feature type="compositionally biased region" description="Polar residues" evidence="1">
    <location>
        <begin position="378"/>
        <end position="400"/>
    </location>
</feature>
<organism evidence="2 3">
    <name type="scientific">Lachancea thermotolerans (strain ATCC 56472 / CBS 6340 / NRRL Y-8284)</name>
    <name type="common">Yeast</name>
    <name type="synonym">Kluyveromyces thermotolerans</name>
    <dbReference type="NCBI Taxonomy" id="559295"/>
    <lineage>
        <taxon>Eukaryota</taxon>
        <taxon>Fungi</taxon>
        <taxon>Dikarya</taxon>
        <taxon>Ascomycota</taxon>
        <taxon>Saccharomycotina</taxon>
        <taxon>Saccharomycetes</taxon>
        <taxon>Saccharomycetales</taxon>
        <taxon>Saccharomycetaceae</taxon>
        <taxon>Lachancea</taxon>
    </lineage>
</organism>
<feature type="compositionally biased region" description="Basic and acidic residues" evidence="1">
    <location>
        <begin position="476"/>
        <end position="487"/>
    </location>
</feature>
<feature type="region of interest" description="Disordered" evidence="1">
    <location>
        <begin position="473"/>
        <end position="500"/>
    </location>
</feature>
<proteinExistence type="predicted"/>
<dbReference type="AlphaFoldDB" id="C5DN75"/>
<dbReference type="HOGENOM" id="CLU_438863_0_0_1"/>
<dbReference type="FunCoup" id="C5DN75">
    <property type="interactions" value="139"/>
</dbReference>
<gene>
    <name evidence="2" type="ordered locus">KLTH0G14740g</name>
</gene>
<accession>C5DN75</accession>
<evidence type="ECO:0000256" key="1">
    <source>
        <dbReference type="SAM" id="MobiDB-lite"/>
    </source>
</evidence>
<protein>
    <submittedName>
        <fullName evidence="2">KLTH0G14740p</fullName>
    </submittedName>
</protein>
<feature type="compositionally biased region" description="Low complexity" evidence="1">
    <location>
        <begin position="244"/>
        <end position="281"/>
    </location>
</feature>
<feature type="compositionally biased region" description="Polar residues" evidence="1">
    <location>
        <begin position="161"/>
        <end position="172"/>
    </location>
</feature>
<evidence type="ECO:0000313" key="3">
    <source>
        <dbReference type="Proteomes" id="UP000002036"/>
    </source>
</evidence>
<name>C5DN75_LACTC</name>
<dbReference type="OMA" id="NDTYSHW"/>
<feature type="compositionally biased region" description="Polar residues" evidence="1">
    <location>
        <begin position="56"/>
        <end position="80"/>
    </location>
</feature>
<feature type="region of interest" description="Disordered" evidence="1">
    <location>
        <begin position="369"/>
        <end position="447"/>
    </location>
</feature>
<feature type="compositionally biased region" description="Basic and acidic residues" evidence="1">
    <location>
        <begin position="144"/>
        <end position="153"/>
    </location>
</feature>
<dbReference type="OrthoDB" id="5563016at2759"/>
<dbReference type="eggNOG" id="ENOG502S3XF">
    <property type="taxonomic scope" value="Eukaryota"/>
</dbReference>